<dbReference type="EMBL" id="CABFMQ020000076">
    <property type="protein sequence ID" value="VTZ49930.1"/>
    <property type="molecule type" value="Genomic_DNA"/>
</dbReference>
<evidence type="ECO:0000313" key="4">
    <source>
        <dbReference type="Proteomes" id="UP000485880"/>
    </source>
</evidence>
<evidence type="ECO:0000313" key="3">
    <source>
        <dbReference type="Proteomes" id="UP000294360"/>
    </source>
</evidence>
<keyword evidence="4" id="KW-1185">Reference proteome</keyword>
<organism evidence="1 3">
    <name type="scientific">Methylocella tundrae</name>
    <dbReference type="NCBI Taxonomy" id="227605"/>
    <lineage>
        <taxon>Bacteria</taxon>
        <taxon>Pseudomonadati</taxon>
        <taxon>Pseudomonadota</taxon>
        <taxon>Alphaproteobacteria</taxon>
        <taxon>Hyphomicrobiales</taxon>
        <taxon>Beijerinckiaceae</taxon>
        <taxon>Methylocella</taxon>
    </lineage>
</organism>
<accession>A0A4U8Z662</accession>
<gene>
    <name evidence="2" type="ORF">MPC4_20140</name>
    <name evidence="1" type="ORF">MTUNDRAET4_4179</name>
</gene>
<name>A0A4U8Z662_METTU</name>
<dbReference type="Proteomes" id="UP000485880">
    <property type="component" value="Unassembled WGS sequence"/>
</dbReference>
<evidence type="ECO:0000313" key="1">
    <source>
        <dbReference type="EMBL" id="VFU11060.1"/>
    </source>
</evidence>
<dbReference type="Proteomes" id="UP000294360">
    <property type="component" value="Chromosome"/>
</dbReference>
<dbReference type="AlphaFoldDB" id="A0A4U8Z662"/>
<reference evidence="1 3" key="1">
    <citation type="submission" date="2019-03" db="EMBL/GenBank/DDBJ databases">
        <authorList>
            <person name="Kox A.R. M."/>
        </authorList>
    </citation>
    <scope>NUCLEOTIDE SEQUENCE [LARGE SCALE GENOMIC DNA]</scope>
    <source>
        <strain evidence="1">MTUNDRAET4 annotated genome</strain>
    </source>
</reference>
<protein>
    <submittedName>
        <fullName evidence="1">Uncharacterized protein</fullName>
    </submittedName>
</protein>
<proteinExistence type="predicted"/>
<dbReference type="KEGG" id="mtun:MTUNDRAET4_4179"/>
<reference evidence="2 4" key="2">
    <citation type="submission" date="2019-05" db="EMBL/GenBank/DDBJ databases">
        <authorList>
            <person name="Farhan Ul Haque M."/>
        </authorList>
    </citation>
    <scope>NUCLEOTIDE SEQUENCE [LARGE SCALE GENOMIC DNA]</scope>
    <source>
        <strain evidence="2">2</strain>
    </source>
</reference>
<dbReference type="EMBL" id="LR536450">
    <property type="protein sequence ID" value="VFU11060.1"/>
    <property type="molecule type" value="Genomic_DNA"/>
</dbReference>
<evidence type="ECO:0000313" key="2">
    <source>
        <dbReference type="EMBL" id="VTZ49930.1"/>
    </source>
</evidence>
<sequence>MMRRGICLGASVPLGNGASDAYIIVLIAGLTVSFSFDGRSTIRFEWPVAGR</sequence>